<dbReference type="EC" id="3.2.1.23" evidence="3"/>
<comment type="similarity">
    <text evidence="2">Belongs to the glycosyl hydrolase 2 family.</text>
</comment>
<evidence type="ECO:0000256" key="4">
    <source>
        <dbReference type="ARBA" id="ARBA00022801"/>
    </source>
</evidence>
<comment type="caution">
    <text evidence="7">The sequence shown here is derived from an EMBL/GenBank/DDBJ whole genome shotgun (WGS) entry which is preliminary data.</text>
</comment>
<dbReference type="SUPFAM" id="SSF49785">
    <property type="entry name" value="Galactose-binding domain-like"/>
    <property type="match status" value="1"/>
</dbReference>
<protein>
    <recommendedName>
        <fullName evidence="3">beta-galactosidase</fullName>
        <ecNumber evidence="3">3.2.1.23</ecNumber>
    </recommendedName>
</protein>
<dbReference type="PANTHER" id="PTHR46323:SF2">
    <property type="entry name" value="BETA-GALACTOSIDASE"/>
    <property type="match status" value="1"/>
</dbReference>
<evidence type="ECO:0000256" key="2">
    <source>
        <dbReference type="ARBA" id="ARBA00007401"/>
    </source>
</evidence>
<keyword evidence="5" id="KW-0326">Glycosidase</keyword>
<dbReference type="PANTHER" id="PTHR46323">
    <property type="entry name" value="BETA-GALACTOSIDASE"/>
    <property type="match status" value="1"/>
</dbReference>
<dbReference type="EMBL" id="BMLN01000011">
    <property type="protein sequence ID" value="GGO05976.1"/>
    <property type="molecule type" value="Genomic_DNA"/>
</dbReference>
<dbReference type="InterPro" id="IPR050347">
    <property type="entry name" value="Bact_Beta-galactosidase"/>
</dbReference>
<evidence type="ECO:0000256" key="5">
    <source>
        <dbReference type="ARBA" id="ARBA00023295"/>
    </source>
</evidence>
<comment type="catalytic activity">
    <reaction evidence="1">
        <text>Hydrolysis of terminal non-reducing beta-D-galactose residues in beta-D-galactosides.</text>
        <dbReference type="EC" id="3.2.1.23"/>
    </reaction>
</comment>
<name>A0ABQ2L9P3_9BACL</name>
<evidence type="ECO:0000259" key="6">
    <source>
        <dbReference type="Pfam" id="PF02837"/>
    </source>
</evidence>
<proteinExistence type="inferred from homology"/>
<dbReference type="Pfam" id="PF02837">
    <property type="entry name" value="Glyco_hydro_2_N"/>
    <property type="match status" value="1"/>
</dbReference>
<dbReference type="Proteomes" id="UP000606653">
    <property type="component" value="Unassembled WGS sequence"/>
</dbReference>
<evidence type="ECO:0000313" key="8">
    <source>
        <dbReference type="Proteomes" id="UP000606653"/>
    </source>
</evidence>
<sequence>MFKKYKYTAPENGYPEWNNNPEIFQLNRLDAHASLIPYATSEEALRAEKGSSRIQSLNGTWKFHHVDKPADRPENFYETGYDTSDWADIPVPAHWQLHGYDYPHYTNVRYPWEEREKIEPPFAPTEFNPVGSYVRTFTVPENWEEDPVYISFQGVESCFYVWVNGDLVGYSEDTFTPAEFLLTPYLQKGENKLAVQVYHWCDASWLEDQDFICTANRKFRSQTCWQQPSWMIASRTDTCSWVYRSVTRWARKPASTGSKPVCSTLRAAKW</sequence>
<evidence type="ECO:0000256" key="1">
    <source>
        <dbReference type="ARBA" id="ARBA00001412"/>
    </source>
</evidence>
<evidence type="ECO:0000313" key="7">
    <source>
        <dbReference type="EMBL" id="GGO05976.1"/>
    </source>
</evidence>
<feature type="domain" description="Glycosyl hydrolases family 2 sugar binding" evidence="6">
    <location>
        <begin position="54"/>
        <end position="215"/>
    </location>
</feature>
<evidence type="ECO:0000256" key="3">
    <source>
        <dbReference type="ARBA" id="ARBA00012756"/>
    </source>
</evidence>
<dbReference type="InterPro" id="IPR006104">
    <property type="entry name" value="Glyco_hydro_2_N"/>
</dbReference>
<organism evidence="7 8">
    <name type="scientific">Saccharibacillus kuerlensis</name>
    <dbReference type="NCBI Taxonomy" id="459527"/>
    <lineage>
        <taxon>Bacteria</taxon>
        <taxon>Bacillati</taxon>
        <taxon>Bacillota</taxon>
        <taxon>Bacilli</taxon>
        <taxon>Bacillales</taxon>
        <taxon>Paenibacillaceae</taxon>
        <taxon>Saccharibacillus</taxon>
    </lineage>
</organism>
<accession>A0ABQ2L9P3</accession>
<dbReference type="Gene3D" id="2.60.120.260">
    <property type="entry name" value="Galactose-binding domain-like"/>
    <property type="match status" value="1"/>
</dbReference>
<reference evidence="8" key="1">
    <citation type="journal article" date="2019" name="Int. J. Syst. Evol. Microbiol.">
        <title>The Global Catalogue of Microorganisms (GCM) 10K type strain sequencing project: providing services to taxonomists for standard genome sequencing and annotation.</title>
        <authorList>
            <consortium name="The Broad Institute Genomics Platform"/>
            <consortium name="The Broad Institute Genome Sequencing Center for Infectious Disease"/>
            <person name="Wu L."/>
            <person name="Ma J."/>
        </authorList>
    </citation>
    <scope>NUCLEOTIDE SEQUENCE [LARGE SCALE GENOMIC DNA]</scope>
    <source>
        <strain evidence="8">CGMCC 1.6964</strain>
    </source>
</reference>
<dbReference type="InterPro" id="IPR008979">
    <property type="entry name" value="Galactose-bd-like_sf"/>
</dbReference>
<gene>
    <name evidence="7" type="ORF">GCM10010969_32880</name>
</gene>
<keyword evidence="4" id="KW-0378">Hydrolase</keyword>
<keyword evidence="8" id="KW-1185">Reference proteome</keyword>